<dbReference type="EMBL" id="UAWC01000014">
    <property type="protein sequence ID" value="SQB34592.1"/>
    <property type="molecule type" value="Genomic_DNA"/>
</dbReference>
<name>A0A2X2VUD4_CLOCO</name>
<evidence type="ECO:0000313" key="2">
    <source>
        <dbReference type="Proteomes" id="UP000250223"/>
    </source>
</evidence>
<protein>
    <submittedName>
        <fullName evidence="1">Site-specific recombinase</fullName>
    </submittedName>
</protein>
<evidence type="ECO:0000313" key="1">
    <source>
        <dbReference type="EMBL" id="SQB34592.1"/>
    </source>
</evidence>
<gene>
    <name evidence="1" type="ORF">NCTC13028_01508</name>
</gene>
<dbReference type="Proteomes" id="UP000250223">
    <property type="component" value="Unassembled WGS sequence"/>
</dbReference>
<reference evidence="1 2" key="1">
    <citation type="submission" date="2018-06" db="EMBL/GenBank/DDBJ databases">
        <authorList>
            <consortium name="Pathogen Informatics"/>
            <person name="Doyle S."/>
        </authorList>
    </citation>
    <scope>NUCLEOTIDE SEQUENCE [LARGE SCALE GENOMIC DNA]</scope>
    <source>
        <strain evidence="1 2">NCTC13028</strain>
    </source>
</reference>
<dbReference type="AlphaFoldDB" id="A0A2X2VUD4"/>
<accession>A0A2X2VUD4</accession>
<organism evidence="1 2">
    <name type="scientific">Clostridium cochlearium</name>
    <dbReference type="NCBI Taxonomy" id="1494"/>
    <lineage>
        <taxon>Bacteria</taxon>
        <taxon>Bacillati</taxon>
        <taxon>Bacillota</taxon>
        <taxon>Clostridia</taxon>
        <taxon>Eubacteriales</taxon>
        <taxon>Clostridiaceae</taxon>
        <taxon>Clostridium</taxon>
    </lineage>
</organism>
<proteinExistence type="predicted"/>
<sequence>MSGYKVDLVMFFRFLKLYKTKLPKDIEFEEIDISDVDDEFIRKINLTDLYSFMAFLDN</sequence>